<protein>
    <submittedName>
        <fullName evidence="4">DDE_Tnp_1_7 domain-containing protein</fullName>
    </submittedName>
</protein>
<proteinExistence type="predicted"/>
<accession>A0A3P8F4J8</accession>
<dbReference type="EMBL" id="UZAH01031632">
    <property type="protein sequence ID" value="VDP16803.1"/>
    <property type="molecule type" value="Genomic_DNA"/>
</dbReference>
<reference evidence="2 3" key="1">
    <citation type="submission" date="2018-11" db="EMBL/GenBank/DDBJ databases">
        <authorList>
            <consortium name="Pathogen Informatics"/>
        </authorList>
    </citation>
    <scope>NUCLEOTIDE SEQUENCE [LARGE SCALE GENOMIC DNA]</scope>
</reference>
<keyword evidence="3" id="KW-1185">Reference proteome</keyword>
<dbReference type="Proteomes" id="UP000050761">
    <property type="component" value="Unassembled WGS sequence"/>
</dbReference>
<dbReference type="AlphaFoldDB" id="A0A183GCC3"/>
<dbReference type="WBParaSite" id="HPBE_0001981201-mRNA-1">
    <property type="protein sequence ID" value="HPBE_0001981201-mRNA-1"/>
    <property type="gene ID" value="HPBE_0001981201"/>
</dbReference>
<evidence type="ECO:0000313" key="3">
    <source>
        <dbReference type="Proteomes" id="UP000050761"/>
    </source>
</evidence>
<evidence type="ECO:0000313" key="2">
    <source>
        <dbReference type="EMBL" id="VDP16803.1"/>
    </source>
</evidence>
<organism evidence="3 4">
    <name type="scientific">Heligmosomoides polygyrus</name>
    <name type="common">Parasitic roundworm</name>
    <dbReference type="NCBI Taxonomy" id="6339"/>
    <lineage>
        <taxon>Eukaryota</taxon>
        <taxon>Metazoa</taxon>
        <taxon>Ecdysozoa</taxon>
        <taxon>Nematoda</taxon>
        <taxon>Chromadorea</taxon>
        <taxon>Rhabditida</taxon>
        <taxon>Rhabditina</taxon>
        <taxon>Rhabditomorpha</taxon>
        <taxon>Strongyloidea</taxon>
        <taxon>Heligmosomidae</taxon>
        <taxon>Heligmosomoides</taxon>
    </lineage>
</organism>
<gene>
    <name evidence="2" type="ORF">HPBE_LOCUS19811</name>
</gene>
<name>A0A183GCC3_HELPZ</name>
<feature type="region of interest" description="Disordered" evidence="1">
    <location>
        <begin position="39"/>
        <end position="59"/>
    </location>
</feature>
<evidence type="ECO:0000256" key="1">
    <source>
        <dbReference type="SAM" id="MobiDB-lite"/>
    </source>
</evidence>
<evidence type="ECO:0000313" key="4">
    <source>
        <dbReference type="WBParaSite" id="HPBE_0001981201-mRNA-1"/>
    </source>
</evidence>
<sequence length="184" mass="21049">MQSLLLEKMMTPFEQERVAGQPMRGVIVLDELPRDLEDIPDDAYSHTPSADWKPRSPSGWRLDTATPDGKDTSALSLFYSCAGSGFDTKLNYNFHCSVRGMSFKDVCPHADQGTTNMRFNNVFQLARLIAIFEHDKQPDRRRFLMNDLNHNLVTFESVQKAYAFYKDNCGHVFRALMQHDGSHI</sequence>
<reference evidence="4" key="2">
    <citation type="submission" date="2019-09" db="UniProtKB">
        <authorList>
            <consortium name="WormBaseParasite"/>
        </authorList>
    </citation>
    <scope>IDENTIFICATION</scope>
</reference>
<accession>A0A183GCC3</accession>